<protein>
    <recommendedName>
        <fullName evidence="5">50S ribosomal protein L44e</fullName>
    </recommendedName>
</protein>
<evidence type="ECO:0008006" key="5">
    <source>
        <dbReference type="Google" id="ProtNLM"/>
    </source>
</evidence>
<keyword evidence="2" id="KW-0689">Ribosomal protein</keyword>
<comment type="caution">
    <text evidence="4">The sequence shown here is derived from an EMBL/GenBank/DDBJ whole genome shotgun (WGS) entry which is preliminary data.</text>
</comment>
<keyword evidence="3" id="KW-0687">Ribonucleoprotein</keyword>
<comment type="similarity">
    <text evidence="1">Belongs to the eukaryotic ribosomal protein eL42 family.</text>
</comment>
<evidence type="ECO:0000256" key="2">
    <source>
        <dbReference type="ARBA" id="ARBA00022980"/>
    </source>
</evidence>
<reference evidence="4" key="1">
    <citation type="journal article" date="2014" name="Front. Microbiol.">
        <title>High frequency of phylogenetically diverse reductive dehalogenase-homologous genes in deep subseafloor sedimentary metagenomes.</title>
        <authorList>
            <person name="Kawai M."/>
            <person name="Futagami T."/>
            <person name="Toyoda A."/>
            <person name="Takaki Y."/>
            <person name="Nishi S."/>
            <person name="Hori S."/>
            <person name="Arai W."/>
            <person name="Tsubouchi T."/>
            <person name="Morono Y."/>
            <person name="Uchiyama I."/>
            <person name="Ito T."/>
            <person name="Fujiyama A."/>
            <person name="Inagaki F."/>
            <person name="Takami H."/>
        </authorList>
    </citation>
    <scope>NUCLEOTIDE SEQUENCE</scope>
    <source>
        <strain evidence="4">Expedition CK06-06</strain>
    </source>
</reference>
<gene>
    <name evidence="4" type="ORF">S01H4_09131</name>
</gene>
<dbReference type="GO" id="GO:0005840">
    <property type="term" value="C:ribosome"/>
    <property type="evidence" value="ECO:0007669"/>
    <property type="project" value="UniProtKB-KW"/>
</dbReference>
<dbReference type="GO" id="GO:1990904">
    <property type="term" value="C:ribonucleoprotein complex"/>
    <property type="evidence" value="ECO:0007669"/>
    <property type="project" value="UniProtKB-KW"/>
</dbReference>
<organism evidence="4">
    <name type="scientific">marine sediment metagenome</name>
    <dbReference type="NCBI Taxonomy" id="412755"/>
    <lineage>
        <taxon>unclassified sequences</taxon>
        <taxon>metagenomes</taxon>
        <taxon>ecological metagenomes</taxon>
    </lineage>
</organism>
<dbReference type="InterPro" id="IPR011332">
    <property type="entry name" value="Ribosomal_zn-bd"/>
</dbReference>
<dbReference type="SUPFAM" id="SSF57829">
    <property type="entry name" value="Zn-binding ribosomal proteins"/>
    <property type="match status" value="1"/>
</dbReference>
<name>X0ZUQ6_9ZZZZ</name>
<dbReference type="Gene3D" id="3.10.450.80">
    <property type="match status" value="1"/>
</dbReference>
<dbReference type="Pfam" id="PF00935">
    <property type="entry name" value="Ribosomal_L44"/>
    <property type="match status" value="1"/>
</dbReference>
<dbReference type="InterPro" id="IPR053708">
    <property type="entry name" value="Ribosomal_LSU_eL42"/>
</dbReference>
<sequence>MNHGRRRLERKKKGYGSFPKEIFHKNAKMNKRTLPILECSECGKKHYSKSYRVKKFELQEV</sequence>
<dbReference type="EMBL" id="BART01003244">
    <property type="protein sequence ID" value="GAG73169.1"/>
    <property type="molecule type" value="Genomic_DNA"/>
</dbReference>
<dbReference type="AlphaFoldDB" id="X0ZUQ6"/>
<evidence type="ECO:0000256" key="3">
    <source>
        <dbReference type="ARBA" id="ARBA00023274"/>
    </source>
</evidence>
<evidence type="ECO:0000256" key="1">
    <source>
        <dbReference type="ARBA" id="ARBA00009364"/>
    </source>
</evidence>
<dbReference type="GO" id="GO:0003735">
    <property type="term" value="F:structural constituent of ribosome"/>
    <property type="evidence" value="ECO:0007669"/>
    <property type="project" value="InterPro"/>
</dbReference>
<dbReference type="PANTHER" id="PTHR10369">
    <property type="entry name" value="60S RIBOSOMAL PROTEIN L36A/L44"/>
    <property type="match status" value="1"/>
</dbReference>
<proteinExistence type="inferred from homology"/>
<dbReference type="GO" id="GO:0006412">
    <property type="term" value="P:translation"/>
    <property type="evidence" value="ECO:0007669"/>
    <property type="project" value="InterPro"/>
</dbReference>
<dbReference type="InterPro" id="IPR000552">
    <property type="entry name" value="Ribosomal_eL44"/>
</dbReference>
<evidence type="ECO:0000313" key="4">
    <source>
        <dbReference type="EMBL" id="GAG73169.1"/>
    </source>
</evidence>
<accession>X0ZUQ6</accession>